<name>A0A0S4JFM6_BODSA</name>
<dbReference type="Gene3D" id="3.40.50.10330">
    <property type="entry name" value="Probable inorganic polyphosphate/atp-NAD kinase, domain 1"/>
    <property type="match status" value="1"/>
</dbReference>
<feature type="compositionally biased region" description="Low complexity" evidence="10">
    <location>
        <begin position="278"/>
        <end position="288"/>
    </location>
</feature>
<dbReference type="EC" id="2.7.1.107" evidence="9"/>
<dbReference type="InterPro" id="IPR017438">
    <property type="entry name" value="ATP-NAD_kinase_N"/>
</dbReference>
<dbReference type="Pfam" id="PF00609">
    <property type="entry name" value="DAGK_acc"/>
    <property type="match status" value="1"/>
</dbReference>
<dbReference type="SUPFAM" id="SSF111331">
    <property type="entry name" value="NAD kinase/diacylglycerol kinase-like"/>
    <property type="match status" value="1"/>
</dbReference>
<dbReference type="GO" id="GO:0016020">
    <property type="term" value="C:membrane"/>
    <property type="evidence" value="ECO:0007669"/>
    <property type="project" value="UniProtKB-SubCell"/>
</dbReference>
<dbReference type="VEuPathDB" id="TriTrypDB:BSAL_18350"/>
<evidence type="ECO:0000259" key="11">
    <source>
        <dbReference type="PROSITE" id="PS50146"/>
    </source>
</evidence>
<accession>A0A0S4JFM6</accession>
<feature type="region of interest" description="Disordered" evidence="10">
    <location>
        <begin position="1"/>
        <end position="327"/>
    </location>
</feature>
<dbReference type="InterPro" id="IPR001206">
    <property type="entry name" value="Diacylglycerol_kinase_cat_dom"/>
</dbReference>
<evidence type="ECO:0000256" key="8">
    <source>
        <dbReference type="ARBA" id="ARBA00023136"/>
    </source>
</evidence>
<dbReference type="Proteomes" id="UP000051952">
    <property type="component" value="Unassembled WGS sequence"/>
</dbReference>
<keyword evidence="5" id="KW-0479">Metal-binding</keyword>
<dbReference type="PANTHER" id="PTHR11255:SF54">
    <property type="entry name" value="DIACYLGLYCEROL KINASE THETA"/>
    <property type="match status" value="1"/>
</dbReference>
<keyword evidence="3 9" id="KW-0808">Transferase</keyword>
<dbReference type="OrthoDB" id="242257at2759"/>
<feature type="compositionally biased region" description="Low complexity" evidence="10">
    <location>
        <begin position="222"/>
        <end position="235"/>
    </location>
</feature>
<feature type="compositionally biased region" description="Polar residues" evidence="10">
    <location>
        <begin position="211"/>
        <end position="221"/>
    </location>
</feature>
<evidence type="ECO:0000256" key="3">
    <source>
        <dbReference type="ARBA" id="ARBA00022679"/>
    </source>
</evidence>
<evidence type="ECO:0000256" key="10">
    <source>
        <dbReference type="SAM" id="MobiDB-lite"/>
    </source>
</evidence>
<dbReference type="GO" id="GO:0007200">
    <property type="term" value="P:phospholipase C-activating G protein-coupled receptor signaling pathway"/>
    <property type="evidence" value="ECO:0007669"/>
    <property type="project" value="InterPro"/>
</dbReference>
<dbReference type="SMART" id="SM00046">
    <property type="entry name" value="DAGKc"/>
    <property type="match status" value="1"/>
</dbReference>
<evidence type="ECO:0000313" key="13">
    <source>
        <dbReference type="Proteomes" id="UP000051952"/>
    </source>
</evidence>
<dbReference type="PANTHER" id="PTHR11255">
    <property type="entry name" value="DIACYLGLYCEROL KINASE"/>
    <property type="match status" value="1"/>
</dbReference>
<comment type="subcellular location">
    <subcellularLocation>
        <location evidence="1">Membrane</location>
    </subcellularLocation>
</comment>
<keyword evidence="7 9" id="KW-0067">ATP-binding</keyword>
<protein>
    <recommendedName>
        <fullName evidence="9">Diacylglycerol kinase</fullName>
        <shortName evidence="9">DAG kinase</shortName>
        <ecNumber evidence="9">2.7.1.107</ecNumber>
    </recommendedName>
</protein>
<organism evidence="12 13">
    <name type="scientific">Bodo saltans</name>
    <name type="common">Flagellated protozoan</name>
    <dbReference type="NCBI Taxonomy" id="75058"/>
    <lineage>
        <taxon>Eukaryota</taxon>
        <taxon>Discoba</taxon>
        <taxon>Euglenozoa</taxon>
        <taxon>Kinetoplastea</taxon>
        <taxon>Metakinetoplastina</taxon>
        <taxon>Eubodonida</taxon>
        <taxon>Bodonidae</taxon>
        <taxon>Bodo</taxon>
    </lineage>
</organism>
<evidence type="ECO:0000256" key="6">
    <source>
        <dbReference type="ARBA" id="ARBA00022777"/>
    </source>
</evidence>
<feature type="compositionally biased region" description="Low complexity" evidence="10">
    <location>
        <begin position="161"/>
        <end position="181"/>
    </location>
</feature>
<feature type="compositionally biased region" description="Polar residues" evidence="10">
    <location>
        <begin position="72"/>
        <end position="82"/>
    </location>
</feature>
<comment type="catalytic activity">
    <reaction evidence="9">
        <text>a 1,2-diacyl-sn-glycerol + ATP = a 1,2-diacyl-sn-glycero-3-phosphate + ADP + H(+)</text>
        <dbReference type="Rhea" id="RHEA:10272"/>
        <dbReference type="ChEBI" id="CHEBI:15378"/>
        <dbReference type="ChEBI" id="CHEBI:17815"/>
        <dbReference type="ChEBI" id="CHEBI:30616"/>
        <dbReference type="ChEBI" id="CHEBI:58608"/>
        <dbReference type="ChEBI" id="CHEBI:456216"/>
        <dbReference type="EC" id="2.7.1.107"/>
    </reaction>
</comment>
<dbReference type="PROSITE" id="PS50146">
    <property type="entry name" value="DAGK"/>
    <property type="match status" value="1"/>
</dbReference>
<evidence type="ECO:0000256" key="1">
    <source>
        <dbReference type="ARBA" id="ARBA00004370"/>
    </source>
</evidence>
<dbReference type="InterPro" id="IPR037607">
    <property type="entry name" value="DGK"/>
</dbReference>
<gene>
    <name evidence="12" type="ORF">BSAL_18350</name>
</gene>
<feature type="domain" description="DAGKc" evidence="11">
    <location>
        <begin position="327"/>
        <end position="510"/>
    </location>
</feature>
<feature type="compositionally biased region" description="Basic and acidic residues" evidence="10">
    <location>
        <begin position="15"/>
        <end position="27"/>
    </location>
</feature>
<keyword evidence="5" id="KW-0863">Zinc-finger</keyword>
<keyword evidence="8" id="KW-0472">Membrane</keyword>
<feature type="compositionally biased region" description="Basic and acidic residues" evidence="10">
    <location>
        <begin position="109"/>
        <end position="127"/>
    </location>
</feature>
<reference evidence="13" key="1">
    <citation type="submission" date="2015-09" db="EMBL/GenBank/DDBJ databases">
        <authorList>
            <consortium name="Pathogen Informatics"/>
        </authorList>
    </citation>
    <scope>NUCLEOTIDE SEQUENCE [LARGE SCALE GENOMIC DNA]</scope>
    <source>
        <strain evidence="13">Lake Konstanz</strain>
    </source>
</reference>
<dbReference type="GO" id="GO:0004143">
    <property type="term" value="F:ATP-dependent diacylglycerol kinase activity"/>
    <property type="evidence" value="ECO:0007669"/>
    <property type="project" value="UniProtKB-EC"/>
</dbReference>
<comment type="similarity">
    <text evidence="2 9">Belongs to the eukaryotic diacylglycerol kinase family.</text>
</comment>
<feature type="compositionally biased region" description="Polar residues" evidence="10">
    <location>
        <begin position="136"/>
        <end position="159"/>
    </location>
</feature>
<keyword evidence="4 9" id="KW-0547">Nucleotide-binding</keyword>
<evidence type="ECO:0000256" key="7">
    <source>
        <dbReference type="ARBA" id="ARBA00022840"/>
    </source>
</evidence>
<evidence type="ECO:0000313" key="12">
    <source>
        <dbReference type="EMBL" id="CUG88945.1"/>
    </source>
</evidence>
<feature type="non-terminal residue" evidence="12">
    <location>
        <position position="1"/>
    </location>
</feature>
<dbReference type="Pfam" id="PF00781">
    <property type="entry name" value="DAGK_cat"/>
    <property type="match status" value="1"/>
</dbReference>
<evidence type="ECO:0000256" key="9">
    <source>
        <dbReference type="RuleBase" id="RU361128"/>
    </source>
</evidence>
<dbReference type="GO" id="GO:0005524">
    <property type="term" value="F:ATP binding"/>
    <property type="evidence" value="ECO:0007669"/>
    <property type="project" value="UniProtKB-KW"/>
</dbReference>
<keyword evidence="5" id="KW-0862">Zinc</keyword>
<evidence type="ECO:0000256" key="2">
    <source>
        <dbReference type="ARBA" id="ARBA00009280"/>
    </source>
</evidence>
<proteinExistence type="inferred from homology"/>
<dbReference type="InterPro" id="IPR000756">
    <property type="entry name" value="Diacylglycerol_kin_accessory"/>
</dbReference>
<dbReference type="AlphaFoldDB" id="A0A0S4JFM6"/>
<keyword evidence="6 9" id="KW-0418">Kinase</keyword>
<feature type="compositionally biased region" description="Polar residues" evidence="10">
    <location>
        <begin position="1"/>
        <end position="13"/>
    </location>
</feature>
<keyword evidence="13" id="KW-1185">Reference proteome</keyword>
<sequence>TNRLTNLSPSTLHFKSLESHRPADTERSQQQQKKKKQRTTRAVDEPPHEPFLIDPSLQEPRKPSPCRHGEESTTATTTVHEISSQGQNNSSSRRREAGASPLTSSQRRQLHDNRTHTSHHLPQDHQSQRGPVAEGHQSQTSSSSPVTEEDQSTLTTQSAVARAPTNSTTTATTNTNNNPRTSPHPDSDEIVIDVATAGSSSPPQLVGFSDSVRSPSYTAQQTNHTNNNSMSTTETLGGGGGPGSNNGTNGIDERPLLGNAAGSTSEAHHSPLVYGSLDTTAATTPDTAGGSYHRASSGDRAPPPLTSMTNDYNDNDEGSDSGSPRSARYPYTVAIVNPLSGERSAAEFVYQSLCDDLGPNRVLKLSKEIFQDPRSIRLLIQRAVRRDGVRGTVVVSGGDGTVAFIMSQIDVLAEANGVDGIVVVDGVGALTPLADDDGSSPPPPMMPAVAVLALGTGNDFSNCMGFGNGYTKHKVCCMCVCCVNHVNSLLDAVTSAPASPFDRWVASITPFSDSNPSAPVAPAPPAPFVKPPREVIFMNYFSFGMDAFIATHFDKLRKKFPSCFQYRFQNKGWYGGLGIYGWAKSDRLNPLVSKMQLLVNPANIKAANAATIATSTTTSPPTASSSSNPTNMISSVLPPKTKALVISNVNSYSGGTVLWHPGANNGAKYCVSKTPSRVYVNDKQLEIQALGGLVDMTMLQMKIGNGADKIAQAKEIVISIGSPSAAVGLKKPVPLQADGEPIGCLTEAAEVHIRLYPRQIYVRCANTDVVRRADPMNIVQLL</sequence>
<dbReference type="InterPro" id="IPR016064">
    <property type="entry name" value="NAD/diacylglycerol_kinase_sf"/>
</dbReference>
<feature type="compositionally biased region" description="Basic and acidic residues" evidence="10">
    <location>
        <begin position="59"/>
        <end position="71"/>
    </location>
</feature>
<evidence type="ECO:0000256" key="4">
    <source>
        <dbReference type="ARBA" id="ARBA00022741"/>
    </source>
</evidence>
<evidence type="ECO:0000256" key="5">
    <source>
        <dbReference type="ARBA" id="ARBA00022771"/>
    </source>
</evidence>
<dbReference type="SMART" id="SM00045">
    <property type="entry name" value="DAGKa"/>
    <property type="match status" value="1"/>
</dbReference>
<dbReference type="GO" id="GO:0008270">
    <property type="term" value="F:zinc ion binding"/>
    <property type="evidence" value="ECO:0007669"/>
    <property type="project" value="UniProtKB-KW"/>
</dbReference>
<dbReference type="EMBL" id="CYKH01001689">
    <property type="protein sequence ID" value="CUG88945.1"/>
    <property type="molecule type" value="Genomic_DNA"/>
</dbReference>